<keyword evidence="1" id="KW-1133">Transmembrane helix</keyword>
<keyword evidence="3" id="KW-1185">Reference proteome</keyword>
<feature type="transmembrane region" description="Helical" evidence="1">
    <location>
        <begin position="60"/>
        <end position="85"/>
    </location>
</feature>
<name>A0ABR1EDA8_NECAM</name>
<dbReference type="PANTHER" id="PTHR34851:SF5">
    <property type="entry name" value="MARVEL DOMAIN-CONTAINING PROTEIN"/>
    <property type="match status" value="1"/>
</dbReference>
<gene>
    <name evidence="2" type="primary">Necator_chrX.g21945</name>
    <name evidence="2" type="ORF">RB195_021784</name>
</gene>
<protein>
    <submittedName>
        <fullName evidence="2">Uncharacterized protein</fullName>
    </submittedName>
</protein>
<accession>A0ABR1EDA8</accession>
<proteinExistence type="predicted"/>
<reference evidence="2 3" key="1">
    <citation type="submission" date="2023-08" db="EMBL/GenBank/DDBJ databases">
        <title>A Necator americanus chromosomal reference genome.</title>
        <authorList>
            <person name="Ilik V."/>
            <person name="Petrzelkova K.J."/>
            <person name="Pardy F."/>
            <person name="Fuh T."/>
            <person name="Niatou-Singa F.S."/>
            <person name="Gouil Q."/>
            <person name="Baker L."/>
            <person name="Ritchie M.E."/>
            <person name="Jex A.R."/>
            <person name="Gazzola D."/>
            <person name="Li H."/>
            <person name="Toshio Fujiwara R."/>
            <person name="Zhan B."/>
            <person name="Aroian R.V."/>
            <person name="Pafco B."/>
            <person name="Schwarz E.M."/>
        </authorList>
    </citation>
    <scope>NUCLEOTIDE SEQUENCE [LARGE SCALE GENOMIC DNA]</scope>
    <source>
        <strain evidence="2 3">Aroian</strain>
        <tissue evidence="2">Whole animal</tissue>
    </source>
</reference>
<dbReference type="InterPro" id="IPR056709">
    <property type="entry name" value="DUF7807"/>
</dbReference>
<dbReference type="Pfam" id="PF25093">
    <property type="entry name" value="DUF7807"/>
    <property type="match status" value="1"/>
</dbReference>
<keyword evidence="1" id="KW-0812">Transmembrane</keyword>
<sequence>MKNSSHTDRGVSAFPHFDSKYKCCCDTVHVKQGTLMIGIVSAIIAVFGMFQSLFSSTDNVTMAVLEILYMTVEALCIALLFVAIFKDKKLLLIPFFLIQVLSLLMCAIFTLLCIWALIDADNFIGIVIKESVVSPEEMEMEKTHPEMAGKMIVRLAAAFLATTFMLLFCMTFWWLVVIHRCYQYYSDMEKHREPFDTPVSYSAQQGAQVY</sequence>
<feature type="transmembrane region" description="Helical" evidence="1">
    <location>
        <begin position="35"/>
        <end position="54"/>
    </location>
</feature>
<dbReference type="PANTHER" id="PTHR34851">
    <property type="entry name" value="PROTEIN CBG05235-RELATED"/>
    <property type="match status" value="1"/>
</dbReference>
<comment type="caution">
    <text evidence="2">The sequence shown here is derived from an EMBL/GenBank/DDBJ whole genome shotgun (WGS) entry which is preliminary data.</text>
</comment>
<feature type="transmembrane region" description="Helical" evidence="1">
    <location>
        <begin position="155"/>
        <end position="178"/>
    </location>
</feature>
<feature type="transmembrane region" description="Helical" evidence="1">
    <location>
        <begin position="92"/>
        <end position="118"/>
    </location>
</feature>
<evidence type="ECO:0000313" key="3">
    <source>
        <dbReference type="Proteomes" id="UP001303046"/>
    </source>
</evidence>
<organism evidence="2 3">
    <name type="scientific">Necator americanus</name>
    <name type="common">Human hookworm</name>
    <dbReference type="NCBI Taxonomy" id="51031"/>
    <lineage>
        <taxon>Eukaryota</taxon>
        <taxon>Metazoa</taxon>
        <taxon>Ecdysozoa</taxon>
        <taxon>Nematoda</taxon>
        <taxon>Chromadorea</taxon>
        <taxon>Rhabditida</taxon>
        <taxon>Rhabditina</taxon>
        <taxon>Rhabditomorpha</taxon>
        <taxon>Strongyloidea</taxon>
        <taxon>Ancylostomatidae</taxon>
        <taxon>Bunostominae</taxon>
        <taxon>Necator</taxon>
    </lineage>
</organism>
<evidence type="ECO:0000313" key="2">
    <source>
        <dbReference type="EMBL" id="KAK6760443.1"/>
    </source>
</evidence>
<evidence type="ECO:0000256" key="1">
    <source>
        <dbReference type="SAM" id="Phobius"/>
    </source>
</evidence>
<dbReference type="EMBL" id="JAVFWL010000006">
    <property type="protein sequence ID" value="KAK6760443.1"/>
    <property type="molecule type" value="Genomic_DNA"/>
</dbReference>
<dbReference type="Proteomes" id="UP001303046">
    <property type="component" value="Unassembled WGS sequence"/>
</dbReference>
<keyword evidence="1" id="KW-0472">Membrane</keyword>